<dbReference type="InterPro" id="IPR053134">
    <property type="entry name" value="RNA-dir_DNA_polymerase"/>
</dbReference>
<dbReference type="SUPFAM" id="SSF56672">
    <property type="entry name" value="DNA/RNA polymerases"/>
    <property type="match status" value="1"/>
</dbReference>
<sequence length="122" mass="13994">MDPSRLGETDANVITHHLNIDPNIKPAKQKKRHFGPEKDKIIQAEVDKLMATGHIEEIQFPKWLSSVVLPKPGGKWRMSIDYRDLNKACPKDLYPFPRIDQLVDSTSRYELSSMMDASQGYQ</sequence>
<evidence type="ECO:0000313" key="1">
    <source>
        <dbReference type="EMBL" id="KAL0318127.1"/>
    </source>
</evidence>
<dbReference type="InterPro" id="IPR043502">
    <property type="entry name" value="DNA/RNA_pol_sf"/>
</dbReference>
<accession>A0AAW2LHP3</accession>
<protein>
    <submittedName>
        <fullName evidence="1">Retrovirus-related Pol polyprotein from transposon</fullName>
    </submittedName>
</protein>
<comment type="caution">
    <text evidence="1">The sequence shown here is derived from an EMBL/GenBank/DDBJ whole genome shotgun (WGS) entry which is preliminary data.</text>
</comment>
<name>A0AAW2LHP3_9LAMI</name>
<dbReference type="PANTHER" id="PTHR24559:SF444">
    <property type="entry name" value="REVERSE TRANSCRIPTASE DOMAIN-CONTAINING PROTEIN"/>
    <property type="match status" value="1"/>
</dbReference>
<dbReference type="Gene3D" id="3.10.10.10">
    <property type="entry name" value="HIV Type 1 Reverse Transcriptase, subunit A, domain 1"/>
    <property type="match status" value="1"/>
</dbReference>
<reference evidence="1" key="2">
    <citation type="journal article" date="2024" name="Plant">
        <title>Genomic evolution and insights into agronomic trait innovations of Sesamum species.</title>
        <authorList>
            <person name="Miao H."/>
            <person name="Wang L."/>
            <person name="Qu L."/>
            <person name="Liu H."/>
            <person name="Sun Y."/>
            <person name="Le M."/>
            <person name="Wang Q."/>
            <person name="Wei S."/>
            <person name="Zheng Y."/>
            <person name="Lin W."/>
            <person name="Duan Y."/>
            <person name="Cao H."/>
            <person name="Xiong S."/>
            <person name="Wang X."/>
            <person name="Wei L."/>
            <person name="Li C."/>
            <person name="Ma Q."/>
            <person name="Ju M."/>
            <person name="Zhao R."/>
            <person name="Li G."/>
            <person name="Mu C."/>
            <person name="Tian Q."/>
            <person name="Mei H."/>
            <person name="Zhang T."/>
            <person name="Gao T."/>
            <person name="Zhang H."/>
        </authorList>
    </citation>
    <scope>NUCLEOTIDE SEQUENCE</scope>
    <source>
        <strain evidence="1">KEN8</strain>
    </source>
</reference>
<organism evidence="1">
    <name type="scientific">Sesamum calycinum</name>
    <dbReference type="NCBI Taxonomy" id="2727403"/>
    <lineage>
        <taxon>Eukaryota</taxon>
        <taxon>Viridiplantae</taxon>
        <taxon>Streptophyta</taxon>
        <taxon>Embryophyta</taxon>
        <taxon>Tracheophyta</taxon>
        <taxon>Spermatophyta</taxon>
        <taxon>Magnoliopsida</taxon>
        <taxon>eudicotyledons</taxon>
        <taxon>Gunneridae</taxon>
        <taxon>Pentapetalae</taxon>
        <taxon>asterids</taxon>
        <taxon>lamiids</taxon>
        <taxon>Lamiales</taxon>
        <taxon>Pedaliaceae</taxon>
        <taxon>Sesamum</taxon>
    </lineage>
</organism>
<dbReference type="PANTHER" id="PTHR24559">
    <property type="entry name" value="TRANSPOSON TY3-I GAG-POL POLYPROTEIN"/>
    <property type="match status" value="1"/>
</dbReference>
<reference evidence="1" key="1">
    <citation type="submission" date="2020-06" db="EMBL/GenBank/DDBJ databases">
        <authorList>
            <person name="Li T."/>
            <person name="Hu X."/>
            <person name="Zhang T."/>
            <person name="Song X."/>
            <person name="Zhang H."/>
            <person name="Dai N."/>
            <person name="Sheng W."/>
            <person name="Hou X."/>
            <person name="Wei L."/>
        </authorList>
    </citation>
    <scope>NUCLEOTIDE SEQUENCE</scope>
    <source>
        <strain evidence="1">KEN8</strain>
        <tissue evidence="1">Leaf</tissue>
    </source>
</reference>
<gene>
    <name evidence="1" type="ORF">Scaly_2862000</name>
</gene>
<proteinExistence type="predicted"/>
<dbReference type="AlphaFoldDB" id="A0AAW2LHP3"/>
<dbReference type="EMBL" id="JACGWM010000040">
    <property type="protein sequence ID" value="KAL0318127.1"/>
    <property type="molecule type" value="Genomic_DNA"/>
</dbReference>